<dbReference type="AlphaFoldDB" id="A0A1D8ATY1"/>
<reference evidence="1 2" key="1">
    <citation type="submission" date="2016-06" db="EMBL/GenBank/DDBJ databases">
        <title>Three novel species with peptidoglycan cell walls form the new genus Lacunisphaera gen. nov. in the family Opitutaceae of the verrucomicrobial subdivision 4.</title>
        <authorList>
            <person name="Rast P."/>
            <person name="Gloeckner I."/>
            <person name="Jogler M."/>
            <person name="Boedeker C."/>
            <person name="Jeske O."/>
            <person name="Wiegand S."/>
            <person name="Reinhardt R."/>
            <person name="Schumann P."/>
            <person name="Rohde M."/>
            <person name="Spring S."/>
            <person name="Gloeckner F.O."/>
            <person name="Jogler C."/>
        </authorList>
    </citation>
    <scope>NUCLEOTIDE SEQUENCE [LARGE SCALE GENOMIC DNA]</scope>
    <source>
        <strain evidence="1 2">IG16b</strain>
    </source>
</reference>
<dbReference type="Proteomes" id="UP000095228">
    <property type="component" value="Chromosome"/>
</dbReference>
<organism evidence="1 2">
    <name type="scientific">Lacunisphaera limnophila</name>
    <dbReference type="NCBI Taxonomy" id="1838286"/>
    <lineage>
        <taxon>Bacteria</taxon>
        <taxon>Pseudomonadati</taxon>
        <taxon>Verrucomicrobiota</taxon>
        <taxon>Opitutia</taxon>
        <taxon>Opitutales</taxon>
        <taxon>Opitutaceae</taxon>
        <taxon>Lacunisphaera</taxon>
    </lineage>
</organism>
<dbReference type="EMBL" id="CP016094">
    <property type="protein sequence ID" value="AOS44348.1"/>
    <property type="molecule type" value="Genomic_DNA"/>
</dbReference>
<protein>
    <submittedName>
        <fullName evidence="1">Uncharacterized protein</fullName>
    </submittedName>
</protein>
<proteinExistence type="predicted"/>
<evidence type="ECO:0000313" key="2">
    <source>
        <dbReference type="Proteomes" id="UP000095228"/>
    </source>
</evidence>
<dbReference type="KEGG" id="obg:Verru16b_01409"/>
<sequence>MCGYRHPTSWAIIRDTEWGYEVVALTNRKNVIAKFEVEA</sequence>
<keyword evidence="2" id="KW-1185">Reference proteome</keyword>
<gene>
    <name evidence="1" type="ORF">Verru16b_01409</name>
</gene>
<accession>A0A1D8ATY1</accession>
<evidence type="ECO:0000313" key="1">
    <source>
        <dbReference type="EMBL" id="AOS44348.1"/>
    </source>
</evidence>
<name>A0A1D8ATY1_9BACT</name>